<sequence>MWPVIGGLVRFLKGPVAMIREEYPKLGSVFTLNLLNKKITFLIGPEVSAHFFNGFESDMSQQEVYRFNVPTFGPGVVCDVDYSVRQEQFRFFSESLRVSKLKSYVDQVLMEAQRDAPHQRHIPPPPHPGPPTPRPGPPGARRNLRENHSRAQAHRQIGERHAAVIHGLENTSSITAAWTGAYLLSNKKCLASVLDEQKNLVKKHGRSVDHDVLSEMEVLYRCIKEALRLHPPLIMLLRTSHSDFTVKTREGKEYDIPKARATSSPRRLLSLIVSLMFTRIRTRSTLTDLLPVERKTSLGKISNSDPKLTGLVSLICDVGSLAHLGWVLFFQAIGYLL</sequence>
<name>A0ACC0LEH5_RHOML</name>
<evidence type="ECO:0000313" key="1">
    <source>
        <dbReference type="EMBL" id="KAI8526737.1"/>
    </source>
</evidence>
<comment type="caution">
    <text evidence="1">The sequence shown here is derived from an EMBL/GenBank/DDBJ whole genome shotgun (WGS) entry which is preliminary data.</text>
</comment>
<keyword evidence="2" id="KW-1185">Reference proteome</keyword>
<reference evidence="1" key="1">
    <citation type="submission" date="2022-02" db="EMBL/GenBank/DDBJ databases">
        <title>Plant Genome Project.</title>
        <authorList>
            <person name="Zhang R.-G."/>
        </authorList>
    </citation>
    <scope>NUCLEOTIDE SEQUENCE</scope>
    <source>
        <strain evidence="1">AT1</strain>
    </source>
</reference>
<proteinExistence type="predicted"/>
<evidence type="ECO:0000313" key="2">
    <source>
        <dbReference type="Proteomes" id="UP001062846"/>
    </source>
</evidence>
<gene>
    <name evidence="1" type="ORF">RHMOL_Rhmol12G0019200</name>
</gene>
<organism evidence="1 2">
    <name type="scientific">Rhododendron molle</name>
    <name type="common">Chinese azalea</name>
    <name type="synonym">Azalea mollis</name>
    <dbReference type="NCBI Taxonomy" id="49168"/>
    <lineage>
        <taxon>Eukaryota</taxon>
        <taxon>Viridiplantae</taxon>
        <taxon>Streptophyta</taxon>
        <taxon>Embryophyta</taxon>
        <taxon>Tracheophyta</taxon>
        <taxon>Spermatophyta</taxon>
        <taxon>Magnoliopsida</taxon>
        <taxon>eudicotyledons</taxon>
        <taxon>Gunneridae</taxon>
        <taxon>Pentapetalae</taxon>
        <taxon>asterids</taxon>
        <taxon>Ericales</taxon>
        <taxon>Ericaceae</taxon>
        <taxon>Ericoideae</taxon>
        <taxon>Rhodoreae</taxon>
        <taxon>Rhododendron</taxon>
    </lineage>
</organism>
<accession>A0ACC0LEH5</accession>
<protein>
    <submittedName>
        <fullName evidence="1">Uncharacterized protein</fullName>
    </submittedName>
</protein>
<dbReference type="Proteomes" id="UP001062846">
    <property type="component" value="Chromosome 12"/>
</dbReference>
<dbReference type="EMBL" id="CM046399">
    <property type="protein sequence ID" value="KAI8526737.1"/>
    <property type="molecule type" value="Genomic_DNA"/>
</dbReference>